<dbReference type="EMBL" id="CAIX01000309">
    <property type="protein sequence ID" value="CCI10590.1"/>
    <property type="molecule type" value="Genomic_DNA"/>
</dbReference>
<protein>
    <submittedName>
        <fullName evidence="1">Uncharacterized protein</fullName>
    </submittedName>
</protein>
<dbReference type="InParanoid" id="A0A024FTZ2"/>
<gene>
    <name evidence="1" type="ORF">BN9_108890</name>
</gene>
<dbReference type="AlphaFoldDB" id="A0A024FTZ2"/>
<reference evidence="1 2" key="1">
    <citation type="submission" date="2012-05" db="EMBL/GenBank/DDBJ databases">
        <title>Recombination and specialization in a pathogen metapopulation.</title>
        <authorList>
            <person name="Gardiner A."/>
            <person name="Kemen E."/>
            <person name="Schultz-Larsen T."/>
            <person name="MacLean D."/>
            <person name="Van Oosterhout C."/>
            <person name="Jones J.D.G."/>
        </authorList>
    </citation>
    <scope>NUCLEOTIDE SEQUENCE [LARGE SCALE GENOMIC DNA]</scope>
    <source>
        <strain evidence="1 2">Ac Nc2</strain>
    </source>
</reference>
<dbReference type="Proteomes" id="UP000053237">
    <property type="component" value="Unassembled WGS sequence"/>
</dbReference>
<sequence length="128" mass="14715">MCPYARNFSETSDFEIYYEHFSTRHIILQYMVAVEPHGLLDVASVAAAHSDCLSECSDQSNVTFNKQTCFHQRCAFRCTIFSCLFGAIGTNIRFFAEQMDVIRKLMYFRSTNLLHVRIISADLYSCIA</sequence>
<evidence type="ECO:0000313" key="1">
    <source>
        <dbReference type="EMBL" id="CCI10590.1"/>
    </source>
</evidence>
<proteinExistence type="predicted"/>
<keyword evidence="2" id="KW-1185">Reference proteome</keyword>
<comment type="caution">
    <text evidence="1">The sequence shown here is derived from an EMBL/GenBank/DDBJ whole genome shotgun (WGS) entry which is preliminary data.</text>
</comment>
<organism evidence="1 2">
    <name type="scientific">Albugo candida</name>
    <dbReference type="NCBI Taxonomy" id="65357"/>
    <lineage>
        <taxon>Eukaryota</taxon>
        <taxon>Sar</taxon>
        <taxon>Stramenopiles</taxon>
        <taxon>Oomycota</taxon>
        <taxon>Peronosporomycetes</taxon>
        <taxon>Albuginales</taxon>
        <taxon>Albuginaceae</taxon>
        <taxon>Albugo</taxon>
    </lineage>
</organism>
<evidence type="ECO:0000313" key="2">
    <source>
        <dbReference type="Proteomes" id="UP000053237"/>
    </source>
</evidence>
<accession>A0A024FTZ2</accession>
<name>A0A024FTZ2_9STRA</name>